<proteinExistence type="predicted"/>
<accession>A0ABX6LHX8</accession>
<protein>
    <submittedName>
        <fullName evidence="5">HK97 family phage prohead protease</fullName>
    </submittedName>
</protein>
<dbReference type="EMBL" id="CP051204">
    <property type="protein sequence ID" value="QJB39734.1"/>
    <property type="molecule type" value="Genomic_DNA"/>
</dbReference>
<evidence type="ECO:0000256" key="1">
    <source>
        <dbReference type="ARBA" id="ARBA00022612"/>
    </source>
</evidence>
<dbReference type="Pfam" id="PF04586">
    <property type="entry name" value="Peptidase_S78"/>
    <property type="match status" value="1"/>
</dbReference>
<evidence type="ECO:0000313" key="5">
    <source>
        <dbReference type="EMBL" id="QJB39734.1"/>
    </source>
</evidence>
<dbReference type="GO" id="GO:0008233">
    <property type="term" value="F:peptidase activity"/>
    <property type="evidence" value="ECO:0007669"/>
    <property type="project" value="UniProtKB-KW"/>
</dbReference>
<dbReference type="InterPro" id="IPR054613">
    <property type="entry name" value="Peptidase_S78_dom"/>
</dbReference>
<gene>
    <name evidence="5" type="ORF">HF324_18470</name>
</gene>
<dbReference type="GO" id="GO:0006508">
    <property type="term" value="P:proteolysis"/>
    <property type="evidence" value="ECO:0007669"/>
    <property type="project" value="UniProtKB-KW"/>
</dbReference>
<keyword evidence="6" id="KW-1185">Reference proteome</keyword>
<evidence type="ECO:0000256" key="2">
    <source>
        <dbReference type="ARBA" id="ARBA00022670"/>
    </source>
</evidence>
<keyword evidence="3" id="KW-0378">Hydrolase</keyword>
<dbReference type="Proteomes" id="UP000503144">
    <property type="component" value="Chromosome"/>
</dbReference>
<evidence type="ECO:0000256" key="3">
    <source>
        <dbReference type="ARBA" id="ARBA00022801"/>
    </source>
</evidence>
<reference evidence="6" key="1">
    <citation type="submission" date="2020-04" db="EMBL/GenBank/DDBJ databases">
        <authorList>
            <person name="Kittiwongwattana C."/>
        </authorList>
    </citation>
    <scope>NUCLEOTIDE SEQUENCE [LARGE SCALE GENOMIC DNA]</scope>
    <source>
        <strain evidence="6">1303</strain>
    </source>
</reference>
<evidence type="ECO:0000259" key="4">
    <source>
        <dbReference type="Pfam" id="PF04586"/>
    </source>
</evidence>
<feature type="domain" description="Prohead serine protease" evidence="4">
    <location>
        <begin position="40"/>
        <end position="164"/>
    </location>
</feature>
<reference evidence="5 6" key="2">
    <citation type="submission" date="2020-09" db="EMBL/GenBank/DDBJ databases">
        <authorList>
            <person name="Kittiwongwattana C."/>
        </authorList>
    </citation>
    <scope>NUCLEOTIDE SEQUENCE [LARGE SCALE GENOMIC DNA]</scope>
    <source>
        <strain evidence="5 6">1303</strain>
    </source>
</reference>
<sequence length="250" mass="27935">MRIYPQRMKKIIQYKDITDGLQDVDRKGRTLKIAIASFGDRNLDRDGDVILHSAVTKTIKERGPKGSNEIWHLTDHWYAMDHALGKFKELYVEGDYLVGISCPSRTKLGNDVMELYADGHINQHSIGFTPLAEESSKGGYNVIKELALWEGSSVLWGANPNTPTLDVIKSLTKGKAASMLERTIKSLRNGSYSDETFSLLELQLKQIQQFILDMDEKATAPALTTQPDVDQVDYVKVAAGLSSITNLFKN</sequence>
<name>A0ABX6LHX8_9BACT</name>
<evidence type="ECO:0000313" key="6">
    <source>
        <dbReference type="Proteomes" id="UP000503144"/>
    </source>
</evidence>
<keyword evidence="1" id="KW-1188">Viral release from host cell</keyword>
<organism evidence="5 6">
    <name type="scientific">Chitinophaga oryzae</name>
    <dbReference type="NCBI Taxonomy" id="2725414"/>
    <lineage>
        <taxon>Bacteria</taxon>
        <taxon>Pseudomonadati</taxon>
        <taxon>Bacteroidota</taxon>
        <taxon>Chitinophagia</taxon>
        <taxon>Chitinophagales</taxon>
        <taxon>Chitinophagaceae</taxon>
        <taxon>Chitinophaga</taxon>
    </lineage>
</organism>
<keyword evidence="2 5" id="KW-0645">Protease</keyword>